<proteinExistence type="predicted"/>
<protein>
    <submittedName>
        <fullName evidence="2">Uncharacterized protein</fullName>
    </submittedName>
</protein>
<dbReference type="Proteomes" id="UP000654913">
    <property type="component" value="Chromosome 8"/>
</dbReference>
<dbReference type="OrthoDB" id="4179617at2759"/>
<accession>A0A7R7XZ36</accession>
<keyword evidence="3" id="KW-1185">Reference proteome</keyword>
<dbReference type="AlphaFoldDB" id="A0A7R7XZ36"/>
<dbReference type="EMBL" id="AP024450">
    <property type="protein sequence ID" value="BCS30184.1"/>
    <property type="molecule type" value="Genomic_DNA"/>
</dbReference>
<reference evidence="2" key="2">
    <citation type="submission" date="2021-02" db="EMBL/GenBank/DDBJ databases">
        <title>Aspergillus puulaauensis MK2 genome sequence.</title>
        <authorList>
            <person name="Futagami T."/>
            <person name="Mori K."/>
            <person name="Kadooka C."/>
            <person name="Tanaka T."/>
        </authorList>
    </citation>
    <scope>NUCLEOTIDE SEQUENCE</scope>
    <source>
        <strain evidence="2">MK2</strain>
    </source>
</reference>
<name>A0A7R7XZ36_9EURO</name>
<dbReference type="GeneID" id="64980181"/>
<feature type="region of interest" description="Disordered" evidence="1">
    <location>
        <begin position="47"/>
        <end position="73"/>
    </location>
</feature>
<evidence type="ECO:0000313" key="3">
    <source>
        <dbReference type="Proteomes" id="UP000654913"/>
    </source>
</evidence>
<evidence type="ECO:0000256" key="1">
    <source>
        <dbReference type="SAM" id="MobiDB-lite"/>
    </source>
</evidence>
<organism evidence="2 3">
    <name type="scientific">Aspergillus puulaauensis</name>
    <dbReference type="NCBI Taxonomy" id="1220207"/>
    <lineage>
        <taxon>Eukaryota</taxon>
        <taxon>Fungi</taxon>
        <taxon>Dikarya</taxon>
        <taxon>Ascomycota</taxon>
        <taxon>Pezizomycotina</taxon>
        <taxon>Eurotiomycetes</taxon>
        <taxon>Eurotiomycetidae</taxon>
        <taxon>Eurotiales</taxon>
        <taxon>Aspergillaceae</taxon>
        <taxon>Aspergillus</taxon>
    </lineage>
</organism>
<reference evidence="2" key="1">
    <citation type="submission" date="2021-01" db="EMBL/GenBank/DDBJ databases">
        <authorList>
            <consortium name="Aspergillus puulaauensis MK2 genome sequencing consortium"/>
            <person name="Kazuki M."/>
            <person name="Futagami T."/>
        </authorList>
    </citation>
    <scope>NUCLEOTIDE SEQUENCE</scope>
    <source>
        <strain evidence="2">MK2</strain>
    </source>
</reference>
<sequence>MSVKFSTLAATDSCSPTITLTTLITHSDSDPYIKMWCQRVWQCQPEDDSSDLSDSTSSLSSEEPLNGPILPEDLPVHPDSEPMNLQDIWEIFDIREEGGAFFPVPRSHLLSLPKDLESELDNLKTCHDRLSTLLKYCLRAERDARRSEKARTDHLGHHFTFSQAGQLQLTATNRCKTKEIIGQADYAIWQGDESTTSGLIVAGTEDEKDLGTVKLRCFAYMSIARSLRQQTPKIVYGIVTDGSLFEFMSIDSNGRVNGWRPCTSWNSKTAPATYTTFRLALHHPATPPCVPAEELQLKGKDKEIPPFEYYYYYRGLLTD</sequence>
<feature type="compositionally biased region" description="Low complexity" evidence="1">
    <location>
        <begin position="52"/>
        <end position="61"/>
    </location>
</feature>
<evidence type="ECO:0000313" key="2">
    <source>
        <dbReference type="EMBL" id="BCS30184.1"/>
    </source>
</evidence>
<gene>
    <name evidence="2" type="ORF">APUU_80487S</name>
</gene>
<dbReference type="RefSeq" id="XP_041562370.1">
    <property type="nucleotide sequence ID" value="XM_041696774.1"/>
</dbReference>
<dbReference type="KEGG" id="apuu:APUU_80487S"/>